<comment type="function">
    <text evidence="7">Catalyzes the specific phosphorylation of the 3-hydroxyl group of shikimic acid using ATP as a cosubstrate.</text>
</comment>
<feature type="binding site" evidence="7">
    <location>
        <position position="40"/>
    </location>
    <ligand>
        <name>substrate</name>
    </ligand>
</feature>
<keyword evidence="2 7" id="KW-0808">Transferase</keyword>
<comment type="pathway">
    <text evidence="7">Metabolic intermediate biosynthesis; chorismate biosynthesis; chorismate from D-erythrose 4-phosphate and phosphoenolpyruvate: step 5/7.</text>
</comment>
<feature type="binding site" evidence="7">
    <location>
        <position position="141"/>
    </location>
    <ligand>
        <name>substrate</name>
    </ligand>
</feature>
<feature type="region of interest" description="Disordered" evidence="8">
    <location>
        <begin position="174"/>
        <end position="204"/>
    </location>
</feature>
<dbReference type="SUPFAM" id="SSF52540">
    <property type="entry name" value="P-loop containing nucleoside triphosphate hydrolases"/>
    <property type="match status" value="1"/>
</dbReference>
<evidence type="ECO:0000313" key="10">
    <source>
        <dbReference type="Proteomes" id="UP001596266"/>
    </source>
</evidence>
<dbReference type="RefSeq" id="WP_386769650.1">
    <property type="nucleotide sequence ID" value="NZ_BAAAKI010000013.1"/>
</dbReference>
<keyword evidence="6 7" id="KW-0057">Aromatic amino acid biosynthesis</keyword>
<sequence>MAEPLPPDQTIVLVGAPGAGKSTVGVVLARRTGCEFTDVDAAIEQVAGKPISAIFLEDGEPAFRELERRVTLGALQRPGVVSLGGGAVMSPEIRDALGRHTVVWLDVSAAQATRRVGLGDSRPLLAGQGIHSTMVRLLNERLPVYEQVSTHRVDTNGRRPNQVARDVMEMLGFPAATGSEQPDILGEPVEGPPQTFPEPGEQSR</sequence>
<dbReference type="Gene3D" id="3.40.50.300">
    <property type="entry name" value="P-loop containing nucleotide triphosphate hydrolases"/>
    <property type="match status" value="1"/>
</dbReference>
<feature type="binding site" evidence="7">
    <location>
        <position position="22"/>
    </location>
    <ligand>
        <name>Mg(2+)</name>
        <dbReference type="ChEBI" id="CHEBI:18420"/>
    </ligand>
</feature>
<comment type="caution">
    <text evidence="9">The sequence shown here is derived from an EMBL/GenBank/DDBJ whole genome shotgun (WGS) entry which is preliminary data.</text>
</comment>
<dbReference type="Pfam" id="PF01202">
    <property type="entry name" value="SKI"/>
    <property type="match status" value="1"/>
</dbReference>
<keyword evidence="4 7" id="KW-0418">Kinase</keyword>
<evidence type="ECO:0000256" key="1">
    <source>
        <dbReference type="ARBA" id="ARBA00022605"/>
    </source>
</evidence>
<evidence type="ECO:0000256" key="8">
    <source>
        <dbReference type="SAM" id="MobiDB-lite"/>
    </source>
</evidence>
<evidence type="ECO:0000256" key="2">
    <source>
        <dbReference type="ARBA" id="ARBA00022679"/>
    </source>
</evidence>
<dbReference type="GO" id="GO:0016301">
    <property type="term" value="F:kinase activity"/>
    <property type="evidence" value="ECO:0007669"/>
    <property type="project" value="UniProtKB-KW"/>
</dbReference>
<keyword evidence="7" id="KW-0963">Cytoplasm</keyword>
<comment type="similarity">
    <text evidence="7">Belongs to the shikimate kinase family.</text>
</comment>
<dbReference type="InterPro" id="IPR000623">
    <property type="entry name" value="Shikimate_kinase/TSH1"/>
</dbReference>
<proteinExistence type="inferred from homology"/>
<dbReference type="CDD" id="cd00464">
    <property type="entry name" value="SK"/>
    <property type="match status" value="1"/>
</dbReference>
<dbReference type="InterPro" id="IPR031322">
    <property type="entry name" value="Shikimate/glucono_kinase"/>
</dbReference>
<accession>A0ABW1X6D0</accession>
<dbReference type="InterPro" id="IPR027417">
    <property type="entry name" value="P-loop_NTPase"/>
</dbReference>
<dbReference type="EMBL" id="JBHSUA010000021">
    <property type="protein sequence ID" value="MFC6397707.1"/>
    <property type="molecule type" value="Genomic_DNA"/>
</dbReference>
<comment type="catalytic activity">
    <reaction evidence="7">
        <text>shikimate + ATP = 3-phosphoshikimate + ADP + H(+)</text>
        <dbReference type="Rhea" id="RHEA:13121"/>
        <dbReference type="ChEBI" id="CHEBI:15378"/>
        <dbReference type="ChEBI" id="CHEBI:30616"/>
        <dbReference type="ChEBI" id="CHEBI:36208"/>
        <dbReference type="ChEBI" id="CHEBI:145989"/>
        <dbReference type="ChEBI" id="CHEBI:456216"/>
        <dbReference type="EC" id="2.7.1.71"/>
    </reaction>
</comment>
<dbReference type="EC" id="2.7.1.71" evidence="7"/>
<evidence type="ECO:0000256" key="4">
    <source>
        <dbReference type="ARBA" id="ARBA00022777"/>
    </source>
</evidence>
<dbReference type="PRINTS" id="PR01100">
    <property type="entry name" value="SHIKIMTKNASE"/>
</dbReference>
<feature type="binding site" evidence="7">
    <location>
        <position position="85"/>
    </location>
    <ligand>
        <name>substrate</name>
    </ligand>
</feature>
<feature type="binding site" evidence="7">
    <location>
        <position position="122"/>
    </location>
    <ligand>
        <name>ATP</name>
        <dbReference type="ChEBI" id="CHEBI:30616"/>
    </ligand>
</feature>
<comment type="cofactor">
    <cofactor evidence="7">
        <name>Mg(2+)</name>
        <dbReference type="ChEBI" id="CHEBI:18420"/>
    </cofactor>
    <text evidence="7">Binds 1 Mg(2+) ion per subunit.</text>
</comment>
<comment type="subcellular location">
    <subcellularLocation>
        <location evidence="7">Cytoplasm</location>
    </subcellularLocation>
</comment>
<evidence type="ECO:0000313" key="9">
    <source>
        <dbReference type="EMBL" id="MFC6397707.1"/>
    </source>
</evidence>
<organism evidence="9 10">
    <name type="scientific">Luteococcus sanguinis</name>
    <dbReference type="NCBI Taxonomy" id="174038"/>
    <lineage>
        <taxon>Bacteria</taxon>
        <taxon>Bacillati</taxon>
        <taxon>Actinomycetota</taxon>
        <taxon>Actinomycetes</taxon>
        <taxon>Propionibacteriales</taxon>
        <taxon>Propionibacteriaceae</taxon>
        <taxon>Luteococcus</taxon>
    </lineage>
</organism>
<gene>
    <name evidence="7" type="primary">aroK</name>
    <name evidence="9" type="ORF">ACFP57_12040</name>
</gene>
<keyword evidence="7" id="KW-0479">Metal-binding</keyword>
<keyword evidence="10" id="KW-1185">Reference proteome</keyword>
<keyword evidence="3 7" id="KW-0547">Nucleotide-binding</keyword>
<dbReference type="HAMAP" id="MF_00109">
    <property type="entry name" value="Shikimate_kinase"/>
    <property type="match status" value="1"/>
</dbReference>
<evidence type="ECO:0000256" key="6">
    <source>
        <dbReference type="ARBA" id="ARBA00023141"/>
    </source>
</evidence>
<evidence type="ECO:0000256" key="7">
    <source>
        <dbReference type="HAMAP-Rule" id="MF_00109"/>
    </source>
</evidence>
<keyword evidence="5 7" id="KW-0067">ATP-binding</keyword>
<evidence type="ECO:0000256" key="5">
    <source>
        <dbReference type="ARBA" id="ARBA00022840"/>
    </source>
</evidence>
<dbReference type="Proteomes" id="UP001596266">
    <property type="component" value="Unassembled WGS sequence"/>
</dbReference>
<feature type="binding site" evidence="7">
    <location>
        <begin position="18"/>
        <end position="23"/>
    </location>
    <ligand>
        <name>ATP</name>
        <dbReference type="ChEBI" id="CHEBI:30616"/>
    </ligand>
</feature>
<feature type="binding site" evidence="7">
    <location>
        <position position="64"/>
    </location>
    <ligand>
        <name>substrate</name>
    </ligand>
</feature>
<dbReference type="PANTHER" id="PTHR21087">
    <property type="entry name" value="SHIKIMATE KINASE"/>
    <property type="match status" value="1"/>
</dbReference>
<keyword evidence="7" id="KW-0460">Magnesium</keyword>
<reference evidence="10" key="1">
    <citation type="journal article" date="2019" name="Int. J. Syst. Evol. Microbiol.">
        <title>The Global Catalogue of Microorganisms (GCM) 10K type strain sequencing project: providing services to taxonomists for standard genome sequencing and annotation.</title>
        <authorList>
            <consortium name="The Broad Institute Genomics Platform"/>
            <consortium name="The Broad Institute Genome Sequencing Center for Infectious Disease"/>
            <person name="Wu L."/>
            <person name="Ma J."/>
        </authorList>
    </citation>
    <scope>NUCLEOTIDE SEQUENCE [LARGE SCALE GENOMIC DNA]</scope>
    <source>
        <strain evidence="10">CGMCC 1.15277</strain>
    </source>
</reference>
<evidence type="ECO:0000256" key="3">
    <source>
        <dbReference type="ARBA" id="ARBA00022741"/>
    </source>
</evidence>
<name>A0ABW1X6D0_9ACTN</name>
<comment type="subunit">
    <text evidence="7">Monomer.</text>
</comment>
<protein>
    <recommendedName>
        <fullName evidence="7">Shikimate kinase</fullName>
        <shortName evidence="7">SK</shortName>
        <ecNumber evidence="7">2.7.1.71</ecNumber>
    </recommendedName>
</protein>
<feature type="binding site" evidence="7">
    <location>
        <position position="158"/>
    </location>
    <ligand>
        <name>ATP</name>
        <dbReference type="ChEBI" id="CHEBI:30616"/>
    </ligand>
</feature>
<keyword evidence="1 7" id="KW-0028">Amino-acid biosynthesis</keyword>
<dbReference type="PANTHER" id="PTHR21087:SF16">
    <property type="entry name" value="SHIKIMATE KINASE 1, CHLOROPLASTIC"/>
    <property type="match status" value="1"/>
</dbReference>